<accession>A0ABN3V2H1</accession>
<protein>
    <submittedName>
        <fullName evidence="1">Uncharacterized protein</fullName>
    </submittedName>
</protein>
<evidence type="ECO:0000313" key="1">
    <source>
        <dbReference type="EMBL" id="GAA2775237.1"/>
    </source>
</evidence>
<dbReference type="EMBL" id="BAAAVM010000119">
    <property type="protein sequence ID" value="GAA2775237.1"/>
    <property type="molecule type" value="Genomic_DNA"/>
</dbReference>
<dbReference type="Proteomes" id="UP001500893">
    <property type="component" value="Unassembled WGS sequence"/>
</dbReference>
<name>A0ABN3V2H1_9ACTN</name>
<sequence length="54" mass="5814">MAQLGTEAERAARRTIVGIVRTSSVLTGGGLATWREHHTGERKELFEAVGVHLG</sequence>
<comment type="caution">
    <text evidence="1">The sequence shown here is derived from an EMBL/GenBank/DDBJ whole genome shotgun (WGS) entry which is preliminary data.</text>
</comment>
<gene>
    <name evidence="1" type="ORF">GCM10010521_62200</name>
</gene>
<organism evidence="1 2">
    <name type="scientific">Streptomyces rameus</name>
    <dbReference type="NCBI Taxonomy" id="68261"/>
    <lineage>
        <taxon>Bacteria</taxon>
        <taxon>Bacillati</taxon>
        <taxon>Actinomycetota</taxon>
        <taxon>Actinomycetes</taxon>
        <taxon>Kitasatosporales</taxon>
        <taxon>Streptomycetaceae</taxon>
        <taxon>Streptomyces</taxon>
    </lineage>
</organism>
<dbReference type="RefSeq" id="WP_345058258.1">
    <property type="nucleotide sequence ID" value="NZ_BAAAVM010000119.1"/>
</dbReference>
<proteinExistence type="predicted"/>
<evidence type="ECO:0000313" key="2">
    <source>
        <dbReference type="Proteomes" id="UP001500893"/>
    </source>
</evidence>
<reference evidence="1 2" key="1">
    <citation type="journal article" date="2019" name="Int. J. Syst. Evol. Microbiol.">
        <title>The Global Catalogue of Microorganisms (GCM) 10K type strain sequencing project: providing services to taxonomists for standard genome sequencing and annotation.</title>
        <authorList>
            <consortium name="The Broad Institute Genomics Platform"/>
            <consortium name="The Broad Institute Genome Sequencing Center for Infectious Disease"/>
            <person name="Wu L."/>
            <person name="Ma J."/>
        </authorList>
    </citation>
    <scope>NUCLEOTIDE SEQUENCE [LARGE SCALE GENOMIC DNA]</scope>
    <source>
        <strain evidence="1 2">JCM 11574</strain>
    </source>
</reference>
<keyword evidence="2" id="KW-1185">Reference proteome</keyword>